<organismHost>
    <name type="scientific">Synechococcus</name>
    <dbReference type="NCBI Taxonomy" id="1129"/>
</organismHost>
<proteinExistence type="predicted"/>
<keyword evidence="2" id="KW-1185">Reference proteome</keyword>
<dbReference type="Proteomes" id="UP000000909">
    <property type="component" value="Segment"/>
</dbReference>
<accession>Q0QZ05</accession>
<dbReference type="RefSeq" id="YP_717890.1">
    <property type="nucleotide sequence ID" value="NC_008296.2"/>
</dbReference>
<dbReference type="EMBL" id="DQ149023">
    <property type="protein sequence ID" value="ABA47190.1"/>
    <property type="molecule type" value="Genomic_DNA"/>
</dbReference>
<name>Q0QZ05_BPSYS</name>
<dbReference type="GeneID" id="4238988"/>
<protein>
    <submittedName>
        <fullName evidence="1">Gp221</fullName>
    </submittedName>
</protein>
<dbReference type="KEGG" id="vg:4238988"/>
<organism evidence="1 2">
    <name type="scientific">Synechococcus phage syn9</name>
    <dbReference type="NCBI Taxonomy" id="382359"/>
    <lineage>
        <taxon>Viruses</taxon>
        <taxon>Duplodnaviria</taxon>
        <taxon>Heunggongvirae</taxon>
        <taxon>Uroviricota</taxon>
        <taxon>Caudoviricetes</taxon>
        <taxon>Pantevenvirales</taxon>
        <taxon>Kyanoviridae</taxon>
        <taxon>Ormenosvirus</taxon>
        <taxon>Ormenosvirus syn9</taxon>
    </lineage>
</organism>
<evidence type="ECO:0000313" key="2">
    <source>
        <dbReference type="Proteomes" id="UP000000909"/>
    </source>
</evidence>
<evidence type="ECO:0000313" key="1">
    <source>
        <dbReference type="EMBL" id="ABA47190.1"/>
    </source>
</evidence>
<reference evidence="1 2" key="1">
    <citation type="journal article" date="2007" name="Environ. Microbiol.">
        <title>Genomic and structural analysis of Syn9, a cyanophage infecting marine Prochlorococcus and Synechococcus.</title>
        <authorList>
            <person name="Weigele P.R."/>
            <person name="Pope W.H."/>
            <person name="Pedulla M.L."/>
            <person name="Houtz J.M."/>
            <person name="Smith A.L."/>
            <person name="Conway J.F."/>
            <person name="King J."/>
            <person name="Hatfull G.F."/>
            <person name="Lawrence J.G."/>
            <person name="Hendrix R.W."/>
        </authorList>
    </citation>
    <scope>NUCLEOTIDE SEQUENCE</scope>
</reference>
<sequence>MTTLKSDLKDKREKYQEYIKQTKEIVDAHEAGEISAEEANKRFNALRNPLS</sequence>